<feature type="coiled-coil region" evidence="1">
    <location>
        <begin position="54"/>
        <end position="189"/>
    </location>
</feature>
<reference evidence="2 3" key="1">
    <citation type="submission" date="2016-10" db="EMBL/GenBank/DDBJ databases">
        <authorList>
            <person name="de Groot N.N."/>
        </authorList>
    </citation>
    <scope>NUCLEOTIDE SEQUENCE [LARGE SCALE GENOMIC DNA]</scope>
    <source>
        <strain evidence="2 3">L14</strain>
    </source>
</reference>
<evidence type="ECO:0000256" key="1">
    <source>
        <dbReference type="SAM" id="Coils"/>
    </source>
</evidence>
<keyword evidence="1" id="KW-0175">Coiled coil</keyword>
<dbReference type="Proteomes" id="UP000183843">
    <property type="component" value="Unassembled WGS sequence"/>
</dbReference>
<protein>
    <submittedName>
        <fullName evidence="2">Uncharacterized protein</fullName>
    </submittedName>
</protein>
<dbReference type="AlphaFoldDB" id="A0A1I0WI93"/>
<name>A0A1I0WI93_SELRU</name>
<accession>A0A1I0WI93</accession>
<evidence type="ECO:0000313" key="3">
    <source>
        <dbReference type="Proteomes" id="UP000183843"/>
    </source>
</evidence>
<feature type="coiled-coil region" evidence="1">
    <location>
        <begin position="221"/>
        <end position="297"/>
    </location>
</feature>
<sequence length="676" mass="77611">MSRKRSRRLLQTGRKTSIGVLASIGAFAVLHPALGEAASVNNVMNDVPASLEILRNERDRIRDFHEAKRNAKEAADALIQAEGDLQAARQDKQDAEKGLAEAQRNLENARVNLQRISRELANAQLESAQRTREAIAAQQAVADFAPQVWAQEAVVESVQGRKQAVQSNYEQLGRELGHLRDERSDLEERIRKAWDSVDYAQNRMGDVMAMVNRTKAIVPEQAAKEEKWQAYDNQLSELESEVDSEESLLDELNGHLDALQEKRESAEEAEQEARELVTDLQEQKADGERELKESEQYVAETKKWNEDATLELESAESNLTTNRDWKTKADYEVTHFGEGKGLSTGFEYYNWHGAGYNGHQLYQPIEFYASEKEWDFSISTGWLASDTGMAKGNVSGWTDTELGLIYKNDHKVNDVHYTLNINIPTGKENVHQNAMMADNLARFNSFNEGWQFTPGIEVTHRFTERDSLAGRLAYSIRRDYSYLIDYVDSSDVKHENVQEDISPRNRFQQELEYRHIGDAQQLSVKFTHVNAAWAQYRTSFETGRNEDGEEWMLQVFGSKDIDARNTLHYYAIGNYQAADIGGTHRYYGGLGWTYRFDQKQSSYILLNFGETHGLSYNWRVNKWVADRNMKAVVLGYDYRLNERSELRTKLERYNISGNESDSYHGWKMSLMWNKSF</sequence>
<evidence type="ECO:0000313" key="2">
    <source>
        <dbReference type="EMBL" id="SFA88469.1"/>
    </source>
</evidence>
<proteinExistence type="predicted"/>
<gene>
    <name evidence="2" type="ORF">SAMN05216587_10316</name>
</gene>
<organism evidence="2 3">
    <name type="scientific">Selenomonas ruminantium</name>
    <dbReference type="NCBI Taxonomy" id="971"/>
    <lineage>
        <taxon>Bacteria</taxon>
        <taxon>Bacillati</taxon>
        <taxon>Bacillota</taxon>
        <taxon>Negativicutes</taxon>
        <taxon>Selenomonadales</taxon>
        <taxon>Selenomonadaceae</taxon>
        <taxon>Selenomonas</taxon>
    </lineage>
</organism>
<dbReference type="EMBL" id="FOJX01000003">
    <property type="protein sequence ID" value="SFA88469.1"/>
    <property type="molecule type" value="Genomic_DNA"/>
</dbReference>